<comment type="caution">
    <text evidence="2">The sequence shown here is derived from an EMBL/GenBank/DDBJ whole genome shotgun (WGS) entry which is preliminary data.</text>
</comment>
<protein>
    <submittedName>
        <fullName evidence="2">Uncharacterized protein</fullName>
    </submittedName>
</protein>
<gene>
    <name evidence="2" type="ORF">A9R00_06120</name>
</gene>
<feature type="chain" id="PRO_5013074040" evidence="1">
    <location>
        <begin position="32"/>
        <end position="331"/>
    </location>
</feature>
<name>A0A1Y5HSZ4_OLEAN</name>
<accession>A0A1Y5HSZ4</accession>
<dbReference type="Proteomes" id="UP000227088">
    <property type="component" value="Unassembled WGS sequence"/>
</dbReference>
<dbReference type="AlphaFoldDB" id="A0A1Y5HSZ4"/>
<keyword evidence="1" id="KW-0732">Signal</keyword>
<evidence type="ECO:0000313" key="3">
    <source>
        <dbReference type="Proteomes" id="UP000227088"/>
    </source>
</evidence>
<evidence type="ECO:0000256" key="1">
    <source>
        <dbReference type="SAM" id="SignalP"/>
    </source>
</evidence>
<reference evidence="3" key="1">
    <citation type="journal article" date="2017" name="Proc. Natl. Acad. Sci. U.S.A.">
        <title>Simulation of Deepwater Horizon oil plume reveals substrate specialization within a complex community of hydrocarbon degraders.</title>
        <authorList>
            <person name="Hu P."/>
            <person name="Dubinsky E.A."/>
            <person name="Probst A.J."/>
            <person name="Wang J."/>
            <person name="Sieber C.M.K."/>
            <person name="Tom L.M."/>
            <person name="Gardinali P."/>
            <person name="Banfield J.F."/>
            <person name="Atlas R.M."/>
            <person name="Andersen G.L."/>
        </authorList>
    </citation>
    <scope>NUCLEOTIDE SEQUENCE [LARGE SCALE GENOMIC DNA]</scope>
</reference>
<dbReference type="PROSITE" id="PS51257">
    <property type="entry name" value="PROKAR_LIPOPROTEIN"/>
    <property type="match status" value="1"/>
</dbReference>
<evidence type="ECO:0000313" key="2">
    <source>
        <dbReference type="EMBL" id="OUS40426.1"/>
    </source>
</evidence>
<proteinExistence type="predicted"/>
<sequence length="331" mass="37203">MKTFTSHAMRAAILKSAVISTALFASSTSFAASCCGGGNSSSLLLPKFGEKMIDVSLDIEDYNGYWNQDGKYIEDSKGTDLNQYRLNLGYAQRLADNWQANIVIPYVWNDNEYPGISSQEHAFGDTSMSFWYEAFDRVTCVYKVNTLADLKPSIYLGGTLTLPTGSSAYGDSAHNSFEITGRGMYRFDTNLIIEKTIYPYTLMLQGSYGKYLERSINQEYGKPVEPYTKRLGDRKFLSISAGYTFFLEDLDTLTITTALSDLREDAGEIDQEQDPQTEMKKQSFSLTSSYASADLRYIYKATWSHAFQDDDRGMNFSVTNILTLGFSYAFN</sequence>
<feature type="signal peptide" evidence="1">
    <location>
        <begin position="1"/>
        <end position="31"/>
    </location>
</feature>
<organism evidence="2 3">
    <name type="scientific">Oleispira antarctica</name>
    <dbReference type="NCBI Taxonomy" id="188908"/>
    <lineage>
        <taxon>Bacteria</taxon>
        <taxon>Pseudomonadati</taxon>
        <taxon>Pseudomonadota</taxon>
        <taxon>Gammaproteobacteria</taxon>
        <taxon>Oceanospirillales</taxon>
        <taxon>Oceanospirillaceae</taxon>
        <taxon>Oleispira</taxon>
    </lineage>
</organism>
<dbReference type="EMBL" id="MABE01000344">
    <property type="protein sequence ID" value="OUS40426.1"/>
    <property type="molecule type" value="Genomic_DNA"/>
</dbReference>